<dbReference type="PANTHER" id="PTHR30055:SF234">
    <property type="entry name" value="HTH-TYPE TRANSCRIPTIONAL REGULATOR BETI"/>
    <property type="match status" value="1"/>
</dbReference>
<dbReference type="PRINTS" id="PR00455">
    <property type="entry name" value="HTHTETR"/>
</dbReference>
<evidence type="ECO:0000313" key="7">
    <source>
        <dbReference type="Proteomes" id="UP001174209"/>
    </source>
</evidence>
<organism evidence="6 7">
    <name type="scientific">Arthrobacter burdickii</name>
    <dbReference type="NCBI Taxonomy" id="3035920"/>
    <lineage>
        <taxon>Bacteria</taxon>
        <taxon>Bacillati</taxon>
        <taxon>Actinomycetota</taxon>
        <taxon>Actinomycetes</taxon>
        <taxon>Micrococcales</taxon>
        <taxon>Micrococcaceae</taxon>
        <taxon>Arthrobacter</taxon>
    </lineage>
</organism>
<dbReference type="EMBL" id="JAROCG010000002">
    <property type="protein sequence ID" value="MDN4612420.1"/>
    <property type="molecule type" value="Genomic_DNA"/>
</dbReference>
<proteinExistence type="predicted"/>
<dbReference type="InterPro" id="IPR001647">
    <property type="entry name" value="HTH_TetR"/>
</dbReference>
<dbReference type="InterPro" id="IPR036271">
    <property type="entry name" value="Tet_transcr_reg_TetR-rel_C_sf"/>
</dbReference>
<dbReference type="InterPro" id="IPR050109">
    <property type="entry name" value="HTH-type_TetR-like_transc_reg"/>
</dbReference>
<dbReference type="SUPFAM" id="SSF46689">
    <property type="entry name" value="Homeodomain-like"/>
    <property type="match status" value="1"/>
</dbReference>
<dbReference type="Pfam" id="PF21935">
    <property type="entry name" value="TetR_C_45"/>
    <property type="match status" value="1"/>
</dbReference>
<reference evidence="6" key="1">
    <citation type="submission" date="2023-06" db="EMBL/GenBank/DDBJ databases">
        <title>MT1 and MT2 Draft Genomes of Novel Species.</title>
        <authorList>
            <person name="Venkateswaran K."/>
        </authorList>
    </citation>
    <scope>NUCLEOTIDE SEQUENCE</scope>
    <source>
        <strain evidence="6">IIF3SC-B10</strain>
    </source>
</reference>
<keyword evidence="7" id="KW-1185">Reference proteome</keyword>
<dbReference type="Proteomes" id="UP001174209">
    <property type="component" value="Unassembled WGS sequence"/>
</dbReference>
<comment type="caution">
    <text evidence="6">The sequence shown here is derived from an EMBL/GenBank/DDBJ whole genome shotgun (WGS) entry which is preliminary data.</text>
</comment>
<evidence type="ECO:0000259" key="5">
    <source>
        <dbReference type="PROSITE" id="PS50977"/>
    </source>
</evidence>
<evidence type="ECO:0000256" key="1">
    <source>
        <dbReference type="ARBA" id="ARBA00023015"/>
    </source>
</evidence>
<evidence type="ECO:0000313" key="6">
    <source>
        <dbReference type="EMBL" id="MDN4612420.1"/>
    </source>
</evidence>
<evidence type="ECO:0000256" key="4">
    <source>
        <dbReference type="PROSITE-ProRule" id="PRU00335"/>
    </source>
</evidence>
<dbReference type="InterPro" id="IPR023772">
    <property type="entry name" value="DNA-bd_HTH_TetR-type_CS"/>
</dbReference>
<dbReference type="PROSITE" id="PS50977">
    <property type="entry name" value="HTH_TETR_2"/>
    <property type="match status" value="1"/>
</dbReference>
<protein>
    <submittedName>
        <fullName evidence="6">ScbR family autoregulator-binding transcription factor</fullName>
    </submittedName>
</protein>
<dbReference type="SUPFAM" id="SSF48498">
    <property type="entry name" value="Tetracyclin repressor-like, C-terminal domain"/>
    <property type="match status" value="1"/>
</dbReference>
<accession>A0ABT8K4Q5</accession>
<evidence type="ECO:0000256" key="2">
    <source>
        <dbReference type="ARBA" id="ARBA00023125"/>
    </source>
</evidence>
<name>A0ABT8K4Q5_9MICC</name>
<dbReference type="InterPro" id="IPR054126">
    <property type="entry name" value="CprB_TetR_C"/>
</dbReference>
<dbReference type="Gene3D" id="1.10.357.10">
    <property type="entry name" value="Tetracycline Repressor, domain 2"/>
    <property type="match status" value="1"/>
</dbReference>
<dbReference type="InterPro" id="IPR009057">
    <property type="entry name" value="Homeodomain-like_sf"/>
</dbReference>
<dbReference type="RefSeq" id="WP_301229436.1">
    <property type="nucleotide sequence ID" value="NZ_JAROCG010000002.1"/>
</dbReference>
<dbReference type="NCBIfam" id="NF041196">
    <property type="entry name" value="ScbR_bind_reg"/>
    <property type="match status" value="1"/>
</dbReference>
<dbReference type="InterPro" id="IPR047923">
    <property type="entry name" value="ArpA-like"/>
</dbReference>
<keyword evidence="3" id="KW-0804">Transcription</keyword>
<dbReference type="PROSITE" id="PS01081">
    <property type="entry name" value="HTH_TETR_1"/>
    <property type="match status" value="1"/>
</dbReference>
<feature type="domain" description="HTH tetR-type" evidence="5">
    <location>
        <begin position="8"/>
        <end position="68"/>
    </location>
</feature>
<keyword evidence="2 4" id="KW-0238">DNA-binding</keyword>
<keyword evidence="1" id="KW-0805">Transcription regulation</keyword>
<sequence length="213" mass="23126">MAPQERAVATRSAIIRAAAAVFEEHGYGGTSIATVATRAGVTKGALYFHFAAKEDLAMAVIGEQQAIASAEGARVHALGRPALETMILIGRVFALQLIEHSVMRAGVRLMFEASAFGHDVHQPYLDWTSRFSEFARTAIQDGDLRPDLDAEAFARLVVGAYTGVQMVSNILTGRADVLDRLGDLWEMLLPGVVARDLQDDVPRYVALFRKGLE</sequence>
<dbReference type="Pfam" id="PF00440">
    <property type="entry name" value="TetR_N"/>
    <property type="match status" value="1"/>
</dbReference>
<gene>
    <name evidence="6" type="ORF">P5G52_16240</name>
</gene>
<dbReference type="PANTHER" id="PTHR30055">
    <property type="entry name" value="HTH-TYPE TRANSCRIPTIONAL REGULATOR RUTR"/>
    <property type="match status" value="1"/>
</dbReference>
<feature type="DNA-binding region" description="H-T-H motif" evidence="4">
    <location>
        <begin position="31"/>
        <end position="50"/>
    </location>
</feature>
<evidence type="ECO:0000256" key="3">
    <source>
        <dbReference type="ARBA" id="ARBA00023163"/>
    </source>
</evidence>